<feature type="domain" description="SIS" evidence="5">
    <location>
        <begin position="128"/>
        <end position="268"/>
    </location>
</feature>
<reference evidence="6 7" key="1">
    <citation type="submission" date="2016-04" db="EMBL/GenBank/DDBJ databases">
        <title>Complete Genome Sequence of Halotalea alkalilenta IHB B 13600.</title>
        <authorList>
            <person name="Swarnkar M.K."/>
            <person name="Sharma A."/>
            <person name="Kaushal K."/>
            <person name="Soni R."/>
            <person name="Rana S."/>
            <person name="Singh A.K."/>
            <person name="Gulati A."/>
        </authorList>
    </citation>
    <scope>NUCLEOTIDE SEQUENCE [LARGE SCALE GENOMIC DNA]</scope>
    <source>
        <strain evidence="6 7">IHB B 13600</strain>
    </source>
</reference>
<proteinExistence type="predicted"/>
<sequence>MPPAQEHSLQQDLDLITRITDRFASLREAEKRVATLIFEDIDFVISSNITRIAERAGVSEASVTRFSKAAGCTNVRELKLELAQSLVVGRRFIEEVYEEDSIGAVYEVAKQTLDLNRQLIEAADLEGALDLLDGARQILIFGAGGGSTALAQELQFRLMRFGYAVSAYHQALLPRMAAATLDGGDVVVALSSTGHTPEINDAVRLARRNGANTIGLTATGSPLVDHLDILLPIATRESDFVYHPSSSRYAMLAAIDVLAMGLALRHRSRSRDKLRRLKLALDAHRGGPERQPLGD</sequence>
<evidence type="ECO:0000256" key="2">
    <source>
        <dbReference type="ARBA" id="ARBA00023125"/>
    </source>
</evidence>
<dbReference type="GO" id="GO:1901135">
    <property type="term" value="P:carbohydrate derivative metabolic process"/>
    <property type="evidence" value="ECO:0007669"/>
    <property type="project" value="InterPro"/>
</dbReference>
<dbReference type="InterPro" id="IPR000281">
    <property type="entry name" value="HTH_RpiR"/>
</dbReference>
<dbReference type="KEGG" id="haa:A5892_05740"/>
<evidence type="ECO:0000259" key="5">
    <source>
        <dbReference type="PROSITE" id="PS51464"/>
    </source>
</evidence>
<organism evidence="6 7">
    <name type="scientific">Halotalea alkalilenta</name>
    <dbReference type="NCBI Taxonomy" id="376489"/>
    <lineage>
        <taxon>Bacteria</taxon>
        <taxon>Pseudomonadati</taxon>
        <taxon>Pseudomonadota</taxon>
        <taxon>Gammaproteobacteria</taxon>
        <taxon>Oceanospirillales</taxon>
        <taxon>Halomonadaceae</taxon>
        <taxon>Halotalea</taxon>
    </lineage>
</organism>
<keyword evidence="1" id="KW-0805">Transcription regulation</keyword>
<dbReference type="GO" id="GO:0097367">
    <property type="term" value="F:carbohydrate derivative binding"/>
    <property type="evidence" value="ECO:0007669"/>
    <property type="project" value="InterPro"/>
</dbReference>
<evidence type="ECO:0000256" key="1">
    <source>
        <dbReference type="ARBA" id="ARBA00023015"/>
    </source>
</evidence>
<dbReference type="InterPro" id="IPR035472">
    <property type="entry name" value="RpiR-like_SIS"/>
</dbReference>
<keyword evidence="3" id="KW-0804">Transcription</keyword>
<dbReference type="Gene3D" id="1.10.10.10">
    <property type="entry name" value="Winged helix-like DNA-binding domain superfamily/Winged helix DNA-binding domain"/>
    <property type="match status" value="1"/>
</dbReference>
<dbReference type="AlphaFoldDB" id="A0A172YCP7"/>
<dbReference type="Gene3D" id="3.40.50.10490">
    <property type="entry name" value="Glucose-6-phosphate isomerase like protein, domain 1"/>
    <property type="match status" value="1"/>
</dbReference>
<dbReference type="Pfam" id="PF01418">
    <property type="entry name" value="HTH_6"/>
    <property type="match status" value="1"/>
</dbReference>
<dbReference type="InterPro" id="IPR047640">
    <property type="entry name" value="RpiR-like"/>
</dbReference>
<dbReference type="SUPFAM" id="SSF46689">
    <property type="entry name" value="Homeodomain-like"/>
    <property type="match status" value="1"/>
</dbReference>
<feature type="domain" description="HTH rpiR-type" evidence="4">
    <location>
        <begin position="13"/>
        <end position="89"/>
    </location>
</feature>
<evidence type="ECO:0000313" key="6">
    <source>
        <dbReference type="EMBL" id="ANF57031.1"/>
    </source>
</evidence>
<dbReference type="PANTHER" id="PTHR30514:SF1">
    <property type="entry name" value="HTH-TYPE TRANSCRIPTIONAL REGULATOR HEXR-RELATED"/>
    <property type="match status" value="1"/>
</dbReference>
<dbReference type="EMBL" id="CP015243">
    <property type="protein sequence ID" value="ANF57031.1"/>
    <property type="molecule type" value="Genomic_DNA"/>
</dbReference>
<dbReference type="InterPro" id="IPR036388">
    <property type="entry name" value="WH-like_DNA-bd_sf"/>
</dbReference>
<evidence type="ECO:0000259" key="4">
    <source>
        <dbReference type="PROSITE" id="PS51071"/>
    </source>
</evidence>
<dbReference type="InterPro" id="IPR046348">
    <property type="entry name" value="SIS_dom_sf"/>
</dbReference>
<dbReference type="CDD" id="cd05013">
    <property type="entry name" value="SIS_RpiR"/>
    <property type="match status" value="1"/>
</dbReference>
<evidence type="ECO:0000313" key="7">
    <source>
        <dbReference type="Proteomes" id="UP000077875"/>
    </source>
</evidence>
<dbReference type="PANTHER" id="PTHR30514">
    <property type="entry name" value="GLUCOKINASE"/>
    <property type="match status" value="1"/>
</dbReference>
<dbReference type="InterPro" id="IPR001347">
    <property type="entry name" value="SIS_dom"/>
</dbReference>
<dbReference type="Pfam" id="PF01380">
    <property type="entry name" value="SIS"/>
    <property type="match status" value="1"/>
</dbReference>
<dbReference type="PROSITE" id="PS51071">
    <property type="entry name" value="HTH_RPIR"/>
    <property type="match status" value="1"/>
</dbReference>
<name>A0A172YCP7_9GAMM</name>
<dbReference type="STRING" id="376489.A5892_05740"/>
<dbReference type="Proteomes" id="UP000077875">
    <property type="component" value="Chromosome"/>
</dbReference>
<keyword evidence="2" id="KW-0238">DNA-binding</keyword>
<gene>
    <name evidence="6" type="ORF">A5892_05740</name>
</gene>
<dbReference type="PROSITE" id="PS51464">
    <property type="entry name" value="SIS"/>
    <property type="match status" value="1"/>
</dbReference>
<keyword evidence="7" id="KW-1185">Reference proteome</keyword>
<accession>A0A172YCP7</accession>
<protein>
    <submittedName>
        <fullName evidence="6">Transcriptional regulator</fullName>
    </submittedName>
</protein>
<dbReference type="GO" id="GO:0003677">
    <property type="term" value="F:DNA binding"/>
    <property type="evidence" value="ECO:0007669"/>
    <property type="project" value="UniProtKB-KW"/>
</dbReference>
<dbReference type="GO" id="GO:0003700">
    <property type="term" value="F:DNA-binding transcription factor activity"/>
    <property type="evidence" value="ECO:0007669"/>
    <property type="project" value="InterPro"/>
</dbReference>
<dbReference type="InterPro" id="IPR009057">
    <property type="entry name" value="Homeodomain-like_sf"/>
</dbReference>
<evidence type="ECO:0000256" key="3">
    <source>
        <dbReference type="ARBA" id="ARBA00023163"/>
    </source>
</evidence>
<dbReference type="SUPFAM" id="SSF53697">
    <property type="entry name" value="SIS domain"/>
    <property type="match status" value="1"/>
</dbReference>